<comment type="caution">
    <text evidence="2">The sequence shown here is derived from an EMBL/GenBank/DDBJ whole genome shotgun (WGS) entry which is preliminary data.</text>
</comment>
<gene>
    <name evidence="2" type="ORF">HAX54_000638</name>
</gene>
<proteinExistence type="predicted"/>
<evidence type="ECO:0000313" key="3">
    <source>
        <dbReference type="Proteomes" id="UP000823775"/>
    </source>
</evidence>
<reference evidence="2 3" key="1">
    <citation type="journal article" date="2021" name="BMC Genomics">
        <title>Datura genome reveals duplications of psychoactive alkaloid biosynthetic genes and high mutation rate following tissue culture.</title>
        <authorList>
            <person name="Rajewski A."/>
            <person name="Carter-House D."/>
            <person name="Stajich J."/>
            <person name="Litt A."/>
        </authorList>
    </citation>
    <scope>NUCLEOTIDE SEQUENCE [LARGE SCALE GENOMIC DNA]</scope>
    <source>
        <strain evidence="2">AR-01</strain>
    </source>
</reference>
<accession>A0ABS8RVC4</accession>
<name>A0ABS8RVC4_DATST</name>
<keyword evidence="3" id="KW-1185">Reference proteome</keyword>
<evidence type="ECO:0000313" key="2">
    <source>
        <dbReference type="EMBL" id="MCD7449574.1"/>
    </source>
</evidence>
<dbReference type="Proteomes" id="UP000823775">
    <property type="component" value="Unassembled WGS sequence"/>
</dbReference>
<feature type="region of interest" description="Disordered" evidence="1">
    <location>
        <begin position="64"/>
        <end position="88"/>
    </location>
</feature>
<evidence type="ECO:0000256" key="1">
    <source>
        <dbReference type="SAM" id="MobiDB-lite"/>
    </source>
</evidence>
<dbReference type="EMBL" id="JACEIK010000102">
    <property type="protein sequence ID" value="MCD7449574.1"/>
    <property type="molecule type" value="Genomic_DNA"/>
</dbReference>
<organism evidence="2 3">
    <name type="scientific">Datura stramonium</name>
    <name type="common">Jimsonweed</name>
    <name type="synonym">Common thornapple</name>
    <dbReference type="NCBI Taxonomy" id="4076"/>
    <lineage>
        <taxon>Eukaryota</taxon>
        <taxon>Viridiplantae</taxon>
        <taxon>Streptophyta</taxon>
        <taxon>Embryophyta</taxon>
        <taxon>Tracheophyta</taxon>
        <taxon>Spermatophyta</taxon>
        <taxon>Magnoliopsida</taxon>
        <taxon>eudicotyledons</taxon>
        <taxon>Gunneridae</taxon>
        <taxon>Pentapetalae</taxon>
        <taxon>asterids</taxon>
        <taxon>lamiids</taxon>
        <taxon>Solanales</taxon>
        <taxon>Solanaceae</taxon>
        <taxon>Solanoideae</taxon>
        <taxon>Datureae</taxon>
        <taxon>Datura</taxon>
    </lineage>
</organism>
<sequence>MLCKSRKSSGPQMCFSAYLIDIFRSQYKFHLVMWETESQHSHANNLRGFYVFTLPVPCFAPLPENEISDESITQEDDEAEENTDEEADATELAKMSLKRRRYTSLRTTRKKAKGVIAYSIPQLKMNADLLEQFGDPSMVDQLLEEMVGGGGTQRLRRCHNAVGEIEYCVEDADLVK</sequence>
<feature type="compositionally biased region" description="Acidic residues" evidence="1">
    <location>
        <begin position="66"/>
        <end position="88"/>
    </location>
</feature>
<protein>
    <submittedName>
        <fullName evidence="2">Uncharacterized protein</fullName>
    </submittedName>
</protein>